<feature type="transmembrane region" description="Helical" evidence="1">
    <location>
        <begin position="6"/>
        <end position="27"/>
    </location>
</feature>
<evidence type="ECO:0000256" key="1">
    <source>
        <dbReference type="SAM" id="Phobius"/>
    </source>
</evidence>
<keyword evidence="1" id="KW-0472">Membrane</keyword>
<comment type="caution">
    <text evidence="2">The sequence shown here is derived from an EMBL/GenBank/DDBJ whole genome shotgun (WGS) entry which is preliminary data.</text>
</comment>
<feature type="transmembrane region" description="Helical" evidence="1">
    <location>
        <begin position="73"/>
        <end position="92"/>
    </location>
</feature>
<evidence type="ECO:0000313" key="3">
    <source>
        <dbReference type="Proteomes" id="UP000075806"/>
    </source>
</evidence>
<dbReference type="OrthoDB" id="2971841at2"/>
<dbReference type="EMBL" id="LTAO01000001">
    <property type="protein sequence ID" value="KYG34890.1"/>
    <property type="molecule type" value="Genomic_DNA"/>
</dbReference>
<feature type="transmembrane region" description="Helical" evidence="1">
    <location>
        <begin position="48"/>
        <end position="67"/>
    </location>
</feature>
<proteinExistence type="predicted"/>
<keyword evidence="1" id="KW-1133">Transmembrane helix</keyword>
<evidence type="ECO:0000313" key="2">
    <source>
        <dbReference type="EMBL" id="KYG34890.1"/>
    </source>
</evidence>
<reference evidence="2" key="1">
    <citation type="submission" date="2016-02" db="EMBL/GenBank/DDBJ databases">
        <title>Genome sequence of Bacillus trypoxylicola KCTC 13244(T).</title>
        <authorList>
            <person name="Jeong H."/>
            <person name="Park S.-H."/>
            <person name="Choi S.-K."/>
        </authorList>
    </citation>
    <scope>NUCLEOTIDE SEQUENCE [LARGE SCALE GENOMIC DNA]</scope>
    <source>
        <strain evidence="2">KCTC 13244</strain>
    </source>
</reference>
<protein>
    <recommendedName>
        <fullName evidence="4">DUF2269 domain-containing protein</fullName>
    </recommendedName>
</protein>
<gene>
    <name evidence="2" type="ORF">AZF04_00730</name>
</gene>
<name>A0A162F6F0_9BACI</name>
<evidence type="ECO:0008006" key="4">
    <source>
        <dbReference type="Google" id="ProtNLM"/>
    </source>
</evidence>
<dbReference type="STRING" id="519424.AZF04_00730"/>
<dbReference type="RefSeq" id="WP_061947144.1">
    <property type="nucleotide sequence ID" value="NZ_LTAO01000001.1"/>
</dbReference>
<accession>A0A162F6F0</accession>
<dbReference type="Proteomes" id="UP000075806">
    <property type="component" value="Unassembled WGS sequence"/>
</dbReference>
<feature type="transmembrane region" description="Helical" evidence="1">
    <location>
        <begin position="113"/>
        <end position="136"/>
    </location>
</feature>
<keyword evidence="3" id="KW-1185">Reference proteome</keyword>
<keyword evidence="1" id="KW-0812">Transmembrane</keyword>
<dbReference type="AlphaFoldDB" id="A0A162F6F0"/>
<sequence length="140" mass="15770">MDYIVSYGIHVLIAVVFFIIIPFPILIKGVGSLEPSKLVVLLKIYRRIISVAHIALIISFVSGLIMIQNWLSLWTISVFLIWLGLGVLLGFTAKKVRLSLASLGNQQHNEEEIQSLFVFSLLLTLTIIIMFAVKILPYFI</sequence>
<organism evidence="2 3">
    <name type="scientific">Alkalihalobacillus trypoxylicola</name>
    <dbReference type="NCBI Taxonomy" id="519424"/>
    <lineage>
        <taxon>Bacteria</taxon>
        <taxon>Bacillati</taxon>
        <taxon>Bacillota</taxon>
        <taxon>Bacilli</taxon>
        <taxon>Bacillales</taxon>
        <taxon>Bacillaceae</taxon>
        <taxon>Alkalihalobacillus</taxon>
    </lineage>
</organism>